<feature type="compositionally biased region" description="Polar residues" evidence="1">
    <location>
        <begin position="1"/>
        <end position="14"/>
    </location>
</feature>
<organism evidence="2 3">
    <name type="scientific">Rhizoctonia solani</name>
    <dbReference type="NCBI Taxonomy" id="456999"/>
    <lineage>
        <taxon>Eukaryota</taxon>
        <taxon>Fungi</taxon>
        <taxon>Dikarya</taxon>
        <taxon>Basidiomycota</taxon>
        <taxon>Agaricomycotina</taxon>
        <taxon>Agaricomycetes</taxon>
        <taxon>Cantharellales</taxon>
        <taxon>Ceratobasidiaceae</taxon>
        <taxon>Rhizoctonia</taxon>
    </lineage>
</organism>
<feature type="compositionally biased region" description="Basic and acidic residues" evidence="1">
    <location>
        <begin position="17"/>
        <end position="28"/>
    </location>
</feature>
<feature type="region of interest" description="Disordered" evidence="1">
    <location>
        <begin position="1"/>
        <end position="28"/>
    </location>
</feature>
<comment type="caution">
    <text evidence="2">The sequence shown here is derived from an EMBL/GenBank/DDBJ whole genome shotgun (WGS) entry which is preliminary data.</text>
</comment>
<gene>
    <name evidence="2" type="ORF">RDB_LOCUS39184</name>
</gene>
<proteinExistence type="predicted"/>
<evidence type="ECO:0000313" key="2">
    <source>
        <dbReference type="EMBL" id="CAE6448902.1"/>
    </source>
</evidence>
<evidence type="ECO:0000256" key="1">
    <source>
        <dbReference type="SAM" id="MobiDB-lite"/>
    </source>
</evidence>
<protein>
    <submittedName>
        <fullName evidence="2">Uncharacterized protein</fullName>
    </submittedName>
</protein>
<dbReference type="AlphaFoldDB" id="A0A8H3B602"/>
<accession>A0A8H3B602</accession>
<dbReference type="Proteomes" id="UP000663850">
    <property type="component" value="Unassembled WGS sequence"/>
</dbReference>
<evidence type="ECO:0000313" key="3">
    <source>
        <dbReference type="Proteomes" id="UP000663850"/>
    </source>
</evidence>
<sequence length="137" mass="15507">MTSSIPSTSVYSKNKLSHHDQSQTTASRDHDIIVSNSVALTSLCDHLPPHKQSAFHHLSRFVAATHSISFGRLSLTSHDLSTRVMSSFVLLQDLQRWEDIGRQLEKTAVAYLDSCSNLELLNRFEPDYLISQIDRRL</sequence>
<name>A0A8H3B602_9AGAM</name>
<feature type="non-terminal residue" evidence="2">
    <location>
        <position position="1"/>
    </location>
</feature>
<dbReference type="EMBL" id="CAJMWZ010002100">
    <property type="protein sequence ID" value="CAE6448902.1"/>
    <property type="molecule type" value="Genomic_DNA"/>
</dbReference>
<reference evidence="2" key="1">
    <citation type="submission" date="2021-01" db="EMBL/GenBank/DDBJ databases">
        <authorList>
            <person name="Kaushik A."/>
        </authorList>
    </citation>
    <scope>NUCLEOTIDE SEQUENCE</scope>
    <source>
        <strain evidence="2">Type strain: AG8-Rh-89/</strain>
    </source>
</reference>